<sequence>MRPLTRHPSTAPCRTGVSYGTMGARMMQCSAVAMLALAAPILPSQRTGPPCHRISGSANPLVDQPHPPSTHPPIHPSTHPPIHPSPSAALAAARRTMNNGPKCDSCLQPPAGLLRAAPGGVPTGSAHHPRQPSLLVRGERQRGMEATRESEAAFVVTSGHLETQPNANTRTIRDANSMIPSIPALPERGSDEIPAPQIEILRP</sequence>
<evidence type="ECO:0000313" key="2">
    <source>
        <dbReference type="EMBL" id="KAF9730624.1"/>
    </source>
</evidence>
<dbReference type="EMBL" id="WJXW01000014">
    <property type="protein sequence ID" value="KAF9730624.1"/>
    <property type="molecule type" value="Genomic_DNA"/>
</dbReference>
<reference evidence="2" key="1">
    <citation type="journal article" date="2020" name="Mol. Plant Microbe Interact.">
        <title>Genome Sequence of the Biocontrol Agent Coniothyrium minitans strain Conio (IMI 134523).</title>
        <authorList>
            <person name="Patel D."/>
            <person name="Shittu T.A."/>
            <person name="Baroncelli R."/>
            <person name="Muthumeenakshi S."/>
            <person name="Osborne T.H."/>
            <person name="Janganan T.K."/>
            <person name="Sreenivasaprasad S."/>
        </authorList>
    </citation>
    <scope>NUCLEOTIDE SEQUENCE</scope>
    <source>
        <strain evidence="2">Conio</strain>
    </source>
</reference>
<name>A0A9P6GAF2_9PLEO</name>
<dbReference type="AlphaFoldDB" id="A0A9P6GAF2"/>
<dbReference type="Proteomes" id="UP000756921">
    <property type="component" value="Unassembled WGS sequence"/>
</dbReference>
<feature type="compositionally biased region" description="Pro residues" evidence="1">
    <location>
        <begin position="65"/>
        <end position="84"/>
    </location>
</feature>
<feature type="region of interest" description="Disordered" evidence="1">
    <location>
        <begin position="114"/>
        <end position="144"/>
    </location>
</feature>
<keyword evidence="3" id="KW-1185">Reference proteome</keyword>
<comment type="caution">
    <text evidence="2">The sequence shown here is derived from an EMBL/GenBank/DDBJ whole genome shotgun (WGS) entry which is preliminary data.</text>
</comment>
<evidence type="ECO:0000256" key="1">
    <source>
        <dbReference type="SAM" id="MobiDB-lite"/>
    </source>
</evidence>
<gene>
    <name evidence="2" type="ORF">PMIN01_11493</name>
</gene>
<proteinExistence type="predicted"/>
<protein>
    <submittedName>
        <fullName evidence="2">Uncharacterized protein</fullName>
    </submittedName>
</protein>
<accession>A0A9P6GAF2</accession>
<organism evidence="2 3">
    <name type="scientific">Paraphaeosphaeria minitans</name>
    <dbReference type="NCBI Taxonomy" id="565426"/>
    <lineage>
        <taxon>Eukaryota</taxon>
        <taxon>Fungi</taxon>
        <taxon>Dikarya</taxon>
        <taxon>Ascomycota</taxon>
        <taxon>Pezizomycotina</taxon>
        <taxon>Dothideomycetes</taxon>
        <taxon>Pleosporomycetidae</taxon>
        <taxon>Pleosporales</taxon>
        <taxon>Massarineae</taxon>
        <taxon>Didymosphaeriaceae</taxon>
        <taxon>Paraphaeosphaeria</taxon>
    </lineage>
</organism>
<feature type="region of interest" description="Disordered" evidence="1">
    <location>
        <begin position="55"/>
        <end position="93"/>
    </location>
</feature>
<evidence type="ECO:0000313" key="3">
    <source>
        <dbReference type="Proteomes" id="UP000756921"/>
    </source>
</evidence>